<reference evidence="2 3" key="1">
    <citation type="submission" date="2013-09" db="EMBL/GenBank/DDBJ databases">
        <title>Corchorus capsularis genome sequencing.</title>
        <authorList>
            <person name="Alam M."/>
            <person name="Haque M.S."/>
            <person name="Islam M.S."/>
            <person name="Emdad E.M."/>
            <person name="Islam M.M."/>
            <person name="Ahmed B."/>
            <person name="Halim A."/>
            <person name="Hossen Q.M.M."/>
            <person name="Hossain M.Z."/>
            <person name="Ahmed R."/>
            <person name="Khan M.M."/>
            <person name="Islam R."/>
            <person name="Rashid M.M."/>
            <person name="Khan S.A."/>
            <person name="Rahman M.S."/>
            <person name="Alam M."/>
        </authorList>
    </citation>
    <scope>NUCLEOTIDE SEQUENCE [LARGE SCALE GENOMIC DNA]</scope>
    <source>
        <strain evidence="3">cv. CVL-1</strain>
        <tissue evidence="2">Whole seedling</tissue>
    </source>
</reference>
<protein>
    <submittedName>
        <fullName evidence="2">Uncharacterized protein</fullName>
    </submittedName>
</protein>
<keyword evidence="3" id="KW-1185">Reference proteome</keyword>
<dbReference type="AlphaFoldDB" id="A0A1R3I4J2"/>
<sequence length="193" mass="20913">MDHGVFTRVAQFLSEIPNSQERQELLPINNLVFGLSDGPERKLTITADDDGVERLNFVVAKGQACHGGVSPFKLLASVPIKPATAGAPFVFLTSVPPFTHFPPYAHFPPYPPYTPYPSVPVQLATATATQEEHVPISQPPRPSSPAVPPAQPRRRHCVSGAAVQQPHRCHAAAASPQQPRRHSSRAAAVRRCE</sequence>
<evidence type="ECO:0000313" key="3">
    <source>
        <dbReference type="Proteomes" id="UP000188268"/>
    </source>
</evidence>
<feature type="region of interest" description="Disordered" evidence="1">
    <location>
        <begin position="126"/>
        <end position="193"/>
    </location>
</feature>
<dbReference type="Gramene" id="OMO77421">
    <property type="protein sequence ID" value="OMO77421"/>
    <property type="gene ID" value="CCACVL1_15017"/>
</dbReference>
<name>A0A1R3I4J2_COCAP</name>
<dbReference type="EMBL" id="AWWV01010740">
    <property type="protein sequence ID" value="OMO77421.1"/>
    <property type="molecule type" value="Genomic_DNA"/>
</dbReference>
<evidence type="ECO:0000313" key="2">
    <source>
        <dbReference type="EMBL" id="OMO77421.1"/>
    </source>
</evidence>
<gene>
    <name evidence="2" type="ORF">CCACVL1_15017</name>
</gene>
<comment type="caution">
    <text evidence="2">The sequence shown here is derived from an EMBL/GenBank/DDBJ whole genome shotgun (WGS) entry which is preliminary data.</text>
</comment>
<accession>A0A1R3I4J2</accession>
<evidence type="ECO:0000256" key="1">
    <source>
        <dbReference type="SAM" id="MobiDB-lite"/>
    </source>
</evidence>
<feature type="compositionally biased region" description="Pro residues" evidence="1">
    <location>
        <begin position="137"/>
        <end position="151"/>
    </location>
</feature>
<organism evidence="2 3">
    <name type="scientific">Corchorus capsularis</name>
    <name type="common">Jute</name>
    <dbReference type="NCBI Taxonomy" id="210143"/>
    <lineage>
        <taxon>Eukaryota</taxon>
        <taxon>Viridiplantae</taxon>
        <taxon>Streptophyta</taxon>
        <taxon>Embryophyta</taxon>
        <taxon>Tracheophyta</taxon>
        <taxon>Spermatophyta</taxon>
        <taxon>Magnoliopsida</taxon>
        <taxon>eudicotyledons</taxon>
        <taxon>Gunneridae</taxon>
        <taxon>Pentapetalae</taxon>
        <taxon>rosids</taxon>
        <taxon>malvids</taxon>
        <taxon>Malvales</taxon>
        <taxon>Malvaceae</taxon>
        <taxon>Grewioideae</taxon>
        <taxon>Apeibeae</taxon>
        <taxon>Corchorus</taxon>
    </lineage>
</organism>
<dbReference type="Proteomes" id="UP000188268">
    <property type="component" value="Unassembled WGS sequence"/>
</dbReference>
<proteinExistence type="predicted"/>